<keyword evidence="2" id="KW-1185">Reference proteome</keyword>
<name>A0AAQ3W0P1_9ENTE</name>
<evidence type="ECO:0000313" key="2">
    <source>
        <dbReference type="Proteomes" id="UP000195141"/>
    </source>
</evidence>
<proteinExistence type="predicted"/>
<protein>
    <submittedName>
        <fullName evidence="1">Uncharacterized protein</fullName>
    </submittedName>
</protein>
<dbReference type="AlphaFoldDB" id="A0AAQ3W0P1"/>
<dbReference type="RefSeq" id="WP_339101615.1">
    <property type="nucleotide sequence ID" value="NZ_CP147247.1"/>
</dbReference>
<reference evidence="1" key="2">
    <citation type="submission" date="2024-03" db="EMBL/GenBank/DDBJ databases">
        <title>The Genome Sequence of Enterococcus sp. DIV0242b.</title>
        <authorList>
            <consortium name="The Broad Institute Genomics Platform"/>
            <consortium name="The Broad Institute Microbial Omics Core"/>
            <consortium name="The Broad Institute Genomic Center for Infectious Diseases"/>
            <person name="Earl A."/>
            <person name="Manson A."/>
            <person name="Gilmore M."/>
            <person name="Schwartman J."/>
            <person name="Shea T."/>
            <person name="Abouelleil A."/>
            <person name="Cao P."/>
            <person name="Chapman S."/>
            <person name="Cusick C."/>
            <person name="Young S."/>
            <person name="Neafsey D."/>
            <person name="Nusbaum C."/>
            <person name="Birren B."/>
        </authorList>
    </citation>
    <scope>NUCLEOTIDE SEQUENCE</scope>
    <source>
        <strain evidence="1">9E7_DIV0242</strain>
    </source>
</reference>
<accession>A0AAQ3W0P1</accession>
<gene>
    <name evidence="1" type="ORF">A5888_002260</name>
</gene>
<dbReference type="EMBL" id="CP147247">
    <property type="protein sequence ID" value="WYJ90503.1"/>
    <property type="molecule type" value="Genomic_DNA"/>
</dbReference>
<dbReference type="Gene3D" id="1.10.1660.10">
    <property type="match status" value="1"/>
</dbReference>
<evidence type="ECO:0000313" key="1">
    <source>
        <dbReference type="EMBL" id="WYJ90503.1"/>
    </source>
</evidence>
<reference evidence="1" key="1">
    <citation type="submission" date="2017-05" db="EMBL/GenBank/DDBJ databases">
        <authorList>
            <consortium name="The Broad Institute Genomics Platform"/>
            <consortium name="The Broad Institute Genomic Center for Infectious Diseases"/>
            <person name="Earl A."/>
            <person name="Manson A."/>
            <person name="Schwartman J."/>
            <person name="Gilmore M."/>
            <person name="Abouelleil A."/>
            <person name="Cao P."/>
            <person name="Chapman S."/>
            <person name="Cusick C."/>
            <person name="Shea T."/>
            <person name="Young S."/>
            <person name="Neafsey D."/>
            <person name="Nusbaum C."/>
            <person name="Birren B."/>
        </authorList>
    </citation>
    <scope>NUCLEOTIDE SEQUENCE</scope>
    <source>
        <strain evidence="1">9E7_DIV0242</strain>
    </source>
</reference>
<organism evidence="1 2">
    <name type="scientific">Candidatus Enterococcus clewellii</name>
    <dbReference type="NCBI Taxonomy" id="1834193"/>
    <lineage>
        <taxon>Bacteria</taxon>
        <taxon>Bacillati</taxon>
        <taxon>Bacillota</taxon>
        <taxon>Bacilli</taxon>
        <taxon>Lactobacillales</taxon>
        <taxon>Enterococcaceae</taxon>
        <taxon>Enterococcus</taxon>
    </lineage>
</organism>
<sequence>MYEAEQVVLMIEELNSISTFHRWRKLAEECCGISFQKKTKQVGETSYSKYYLFSESDIEKFRKVAIFRNKGQPIREAIIEVFEEVSQPDPLPEQNKQAIQQLEATCQKLNGHIKRLLDKQNDYDSYFRTVYQTNSQLEKRMEEVEAGKMDKPFLRKKS</sequence>
<dbReference type="Proteomes" id="UP000195141">
    <property type="component" value="Chromosome"/>
</dbReference>